<dbReference type="RefSeq" id="WP_311619812.1">
    <property type="nucleotide sequence ID" value="NZ_JAVREV010000014.1"/>
</dbReference>
<feature type="transmembrane region" description="Helical" evidence="1">
    <location>
        <begin position="307"/>
        <end position="328"/>
    </location>
</feature>
<reference evidence="3" key="1">
    <citation type="submission" date="2023-07" db="EMBL/GenBank/DDBJ databases">
        <title>30 novel species of actinomycetes from the DSMZ collection.</title>
        <authorList>
            <person name="Nouioui I."/>
        </authorList>
    </citation>
    <scope>NUCLEOTIDE SEQUENCE [LARGE SCALE GENOMIC DNA]</scope>
    <source>
        <strain evidence="3">DSM 41886</strain>
    </source>
</reference>
<keyword evidence="3" id="KW-1185">Reference proteome</keyword>
<evidence type="ECO:0000313" key="3">
    <source>
        <dbReference type="Proteomes" id="UP001183615"/>
    </source>
</evidence>
<keyword evidence="1" id="KW-0472">Membrane</keyword>
<protein>
    <recommendedName>
        <fullName evidence="4">Integral membrane protein</fullName>
    </recommendedName>
</protein>
<feature type="transmembrane region" description="Helical" evidence="1">
    <location>
        <begin position="61"/>
        <end position="83"/>
    </location>
</feature>
<dbReference type="Proteomes" id="UP001183615">
    <property type="component" value="Unassembled WGS sequence"/>
</dbReference>
<feature type="transmembrane region" description="Helical" evidence="1">
    <location>
        <begin position="32"/>
        <end position="55"/>
    </location>
</feature>
<name>A0ABU2S9N9_9ACTN</name>
<keyword evidence="1" id="KW-0812">Transmembrane</keyword>
<proteinExistence type="predicted"/>
<comment type="caution">
    <text evidence="2">The sequence shown here is derived from an EMBL/GenBank/DDBJ whole genome shotgun (WGS) entry which is preliminary data.</text>
</comment>
<feature type="transmembrane region" description="Helical" evidence="1">
    <location>
        <begin position="170"/>
        <end position="194"/>
    </location>
</feature>
<evidence type="ECO:0000256" key="1">
    <source>
        <dbReference type="SAM" id="Phobius"/>
    </source>
</evidence>
<evidence type="ECO:0008006" key="4">
    <source>
        <dbReference type="Google" id="ProtNLM"/>
    </source>
</evidence>
<evidence type="ECO:0000313" key="2">
    <source>
        <dbReference type="EMBL" id="MDT0445633.1"/>
    </source>
</evidence>
<accession>A0ABU2S9N9</accession>
<feature type="transmembrane region" description="Helical" evidence="1">
    <location>
        <begin position="200"/>
        <end position="222"/>
    </location>
</feature>
<keyword evidence="1" id="KW-1133">Transmembrane helix</keyword>
<dbReference type="EMBL" id="JAVREV010000014">
    <property type="protein sequence ID" value="MDT0445633.1"/>
    <property type="molecule type" value="Genomic_DNA"/>
</dbReference>
<sequence>MSDEPLLAELRARNERLTGLEREHLRRSGGGALLLALGSVLAASLVVLPLVSAPLTELSRYGWLLLPGVPVSCGALYAGWLGLRRLHPAHGPVGEAYRAAAAERTAVLDQLYALPAAPGDAAAGDAAAEERERARIERLFTASSAAGEVPGVHTTGDVARHMYGAPFRTFRWSAAMGVLGIVLVPTALITLMLPLVAGEVWPVVLVGIPLVGGWCVCFRFCAQKWRSGDEGRVSRTQKAGWHAELAYLRHRLSRDAGVPPWRVPALHTQRTWQLTGGGRRSPAEVLRTLPPDAPWARRAYWRWVGPGAMRIVALFAIAFGVVAAMRLVG</sequence>
<organism evidence="2 3">
    <name type="scientific">Streptomyces johnsoniae</name>
    <dbReference type="NCBI Taxonomy" id="3075532"/>
    <lineage>
        <taxon>Bacteria</taxon>
        <taxon>Bacillati</taxon>
        <taxon>Actinomycetota</taxon>
        <taxon>Actinomycetes</taxon>
        <taxon>Kitasatosporales</taxon>
        <taxon>Streptomycetaceae</taxon>
        <taxon>Streptomyces</taxon>
    </lineage>
</organism>
<gene>
    <name evidence="2" type="ORF">RM779_23985</name>
</gene>